<dbReference type="EMBL" id="JASCZI010060609">
    <property type="protein sequence ID" value="MED6134553.1"/>
    <property type="molecule type" value="Genomic_DNA"/>
</dbReference>
<keyword evidence="3" id="KW-1185">Reference proteome</keyword>
<accession>A0ABU6SEW9</accession>
<sequence>MCLPSTLLHPSSSLLSHTLTPPSTATATAHLFPSYPFHPPPLTLLSLQVTHREDERPELVVRKPQPELVKPNMGLEAGSDEEDPQGSCRNVRGSDSDGRATTARCEGEGRAATTASILEIWKRTRKHDVLDILCV</sequence>
<feature type="region of interest" description="Disordered" evidence="1">
    <location>
        <begin position="64"/>
        <end position="109"/>
    </location>
</feature>
<gene>
    <name evidence="2" type="ORF">PIB30_038013</name>
</gene>
<evidence type="ECO:0000313" key="3">
    <source>
        <dbReference type="Proteomes" id="UP001341840"/>
    </source>
</evidence>
<proteinExistence type="predicted"/>
<reference evidence="2 3" key="1">
    <citation type="journal article" date="2023" name="Plants (Basel)">
        <title>Bridging the Gap: Combining Genomics and Transcriptomics Approaches to Understand Stylosanthes scabra, an Orphan Legume from the Brazilian Caatinga.</title>
        <authorList>
            <person name="Ferreira-Neto J.R.C."/>
            <person name="da Silva M.D."/>
            <person name="Binneck E."/>
            <person name="de Melo N.F."/>
            <person name="da Silva R.H."/>
            <person name="de Melo A.L.T.M."/>
            <person name="Pandolfi V."/>
            <person name="Bustamante F.O."/>
            <person name="Brasileiro-Vidal A.C."/>
            <person name="Benko-Iseppon A.M."/>
        </authorList>
    </citation>
    <scope>NUCLEOTIDE SEQUENCE [LARGE SCALE GENOMIC DNA]</scope>
    <source>
        <tissue evidence="2">Leaves</tissue>
    </source>
</reference>
<organism evidence="2 3">
    <name type="scientific">Stylosanthes scabra</name>
    <dbReference type="NCBI Taxonomy" id="79078"/>
    <lineage>
        <taxon>Eukaryota</taxon>
        <taxon>Viridiplantae</taxon>
        <taxon>Streptophyta</taxon>
        <taxon>Embryophyta</taxon>
        <taxon>Tracheophyta</taxon>
        <taxon>Spermatophyta</taxon>
        <taxon>Magnoliopsida</taxon>
        <taxon>eudicotyledons</taxon>
        <taxon>Gunneridae</taxon>
        <taxon>Pentapetalae</taxon>
        <taxon>rosids</taxon>
        <taxon>fabids</taxon>
        <taxon>Fabales</taxon>
        <taxon>Fabaceae</taxon>
        <taxon>Papilionoideae</taxon>
        <taxon>50 kb inversion clade</taxon>
        <taxon>dalbergioids sensu lato</taxon>
        <taxon>Dalbergieae</taxon>
        <taxon>Pterocarpus clade</taxon>
        <taxon>Stylosanthes</taxon>
    </lineage>
</organism>
<name>A0ABU6SEW9_9FABA</name>
<protein>
    <submittedName>
        <fullName evidence="2">Uncharacterized protein</fullName>
    </submittedName>
</protein>
<evidence type="ECO:0000256" key="1">
    <source>
        <dbReference type="SAM" id="MobiDB-lite"/>
    </source>
</evidence>
<dbReference type="Proteomes" id="UP001341840">
    <property type="component" value="Unassembled WGS sequence"/>
</dbReference>
<evidence type="ECO:0000313" key="2">
    <source>
        <dbReference type="EMBL" id="MED6134553.1"/>
    </source>
</evidence>
<comment type="caution">
    <text evidence="2">The sequence shown here is derived from an EMBL/GenBank/DDBJ whole genome shotgun (WGS) entry which is preliminary data.</text>
</comment>